<keyword evidence="2" id="KW-1185">Reference proteome</keyword>
<dbReference type="Proteomes" id="UP000766904">
    <property type="component" value="Unassembled WGS sequence"/>
</dbReference>
<evidence type="ECO:0000313" key="2">
    <source>
        <dbReference type="Proteomes" id="UP000766904"/>
    </source>
</evidence>
<dbReference type="AlphaFoldDB" id="A0A8J8Q4W7"/>
<dbReference type="EMBL" id="PHNJ01000005">
    <property type="protein sequence ID" value="TYL38503.1"/>
    <property type="molecule type" value="Genomic_DNA"/>
</dbReference>
<dbReference type="RefSeq" id="WP_148858205.1">
    <property type="nucleotide sequence ID" value="NZ_PHNJ01000005.1"/>
</dbReference>
<protein>
    <recommendedName>
        <fullName evidence="3">CARDB domain-containing protein</fullName>
    </recommendedName>
</protein>
<evidence type="ECO:0000313" key="1">
    <source>
        <dbReference type="EMBL" id="TYL38503.1"/>
    </source>
</evidence>
<evidence type="ECO:0008006" key="3">
    <source>
        <dbReference type="Google" id="ProtNLM"/>
    </source>
</evidence>
<gene>
    <name evidence="1" type="ORF">CV102_11925</name>
</gene>
<sequence length="442" mass="47249">MWGKRPLRRRVLQGATAGTVAVFALGATRTKRAESADETTVRIRETNTPVETGEWLEVTVDLENRGSETAVVDSRLVVGHDPETVADATVSVDPGSSETITLGYETARVANTQQFPVRVEAAGGSDERTATVIGLDDDGSAAIRPADEVTVRPETSVLFEVASTEPLEPGDVEWDVDDDVAGDLALATDYTYATGIGAYLAEPDAEGTYDVRATVPANGDTATHEWTMQVASDGPEPPSITDLTTDPGADAVVGVDETVEVDLTAHDPEGTLDRLVWIEGQNHTVVAVDDLSGRDDDATFAREHPGWIAAGYPTMARVVCEDGRTSDLVTDDGPEIRPPFAVEILETNAPVTGGERLEVTVAVENEGHMMMIGDTTQEIELLVGREPERVDSATVTVDAGTSETVVLGYETYPVERDDEFPIRVETADDSDERTVRVHGTGD</sequence>
<name>A0A8J8Q4W7_9EURY</name>
<organism evidence="1 2">
    <name type="scientific">Natronococcus pandeyae</name>
    <dbReference type="NCBI Taxonomy" id="2055836"/>
    <lineage>
        <taxon>Archaea</taxon>
        <taxon>Methanobacteriati</taxon>
        <taxon>Methanobacteriota</taxon>
        <taxon>Stenosarchaea group</taxon>
        <taxon>Halobacteria</taxon>
        <taxon>Halobacteriales</taxon>
        <taxon>Natrialbaceae</taxon>
        <taxon>Natronococcus</taxon>
    </lineage>
</organism>
<dbReference type="OrthoDB" id="205968at2157"/>
<accession>A0A8J8Q4W7</accession>
<reference evidence="1" key="1">
    <citation type="submission" date="2017-11" db="EMBL/GenBank/DDBJ databases">
        <authorList>
            <person name="Kajale S.C."/>
            <person name="Sharma A."/>
        </authorList>
    </citation>
    <scope>NUCLEOTIDE SEQUENCE</scope>
    <source>
        <strain evidence="1">LS1_42</strain>
    </source>
</reference>
<proteinExistence type="predicted"/>
<comment type="caution">
    <text evidence="1">The sequence shown here is derived from an EMBL/GenBank/DDBJ whole genome shotgun (WGS) entry which is preliminary data.</text>
</comment>